<evidence type="ECO:0000256" key="8">
    <source>
        <dbReference type="PIRSR" id="PIRSR600821-50"/>
    </source>
</evidence>
<evidence type="ECO:0000256" key="6">
    <source>
        <dbReference type="ARBA" id="ARBA00023235"/>
    </source>
</evidence>
<dbReference type="CDD" id="cd00430">
    <property type="entry name" value="PLPDE_III_AR"/>
    <property type="match status" value="1"/>
</dbReference>
<accession>A0A6B0TP47</accession>
<proteinExistence type="inferred from homology"/>
<dbReference type="PRINTS" id="PR00992">
    <property type="entry name" value="ALARACEMASE"/>
</dbReference>
<dbReference type="InterPro" id="IPR029066">
    <property type="entry name" value="PLP-binding_barrel"/>
</dbReference>
<keyword evidence="12" id="KW-1185">Reference proteome</keyword>
<dbReference type="RefSeq" id="WP_160854324.1">
    <property type="nucleotide sequence ID" value="NZ_WUWG01000003.1"/>
</dbReference>
<protein>
    <recommendedName>
        <fullName evidence="4 7">Alanine racemase</fullName>
        <ecNumber evidence="4 7">5.1.1.1</ecNumber>
    </recommendedName>
</protein>
<dbReference type="SMART" id="SM01005">
    <property type="entry name" value="Ala_racemase_C"/>
    <property type="match status" value="1"/>
</dbReference>
<dbReference type="SUPFAM" id="SSF50621">
    <property type="entry name" value="Alanine racemase C-terminal domain-like"/>
    <property type="match status" value="1"/>
</dbReference>
<dbReference type="InterPro" id="IPR001608">
    <property type="entry name" value="Ala_racemase_N"/>
</dbReference>
<dbReference type="GO" id="GO:0008784">
    <property type="term" value="F:alanine racemase activity"/>
    <property type="evidence" value="ECO:0007669"/>
    <property type="project" value="UniProtKB-UniRule"/>
</dbReference>
<dbReference type="Pfam" id="PF01168">
    <property type="entry name" value="Ala_racemase_N"/>
    <property type="match status" value="1"/>
</dbReference>
<evidence type="ECO:0000313" key="12">
    <source>
        <dbReference type="Proteomes" id="UP000436016"/>
    </source>
</evidence>
<evidence type="ECO:0000256" key="3">
    <source>
        <dbReference type="ARBA" id="ARBA00007880"/>
    </source>
</evidence>
<organism evidence="11 12">
    <name type="scientific">Oceanomicrobium pacificus</name>
    <dbReference type="NCBI Taxonomy" id="2692916"/>
    <lineage>
        <taxon>Bacteria</taxon>
        <taxon>Pseudomonadati</taxon>
        <taxon>Pseudomonadota</taxon>
        <taxon>Alphaproteobacteria</taxon>
        <taxon>Rhodobacterales</taxon>
        <taxon>Paracoccaceae</taxon>
        <taxon>Oceanomicrobium</taxon>
    </lineage>
</organism>
<feature type="active site" description="Proton acceptor; specific for D-alanine" evidence="7">
    <location>
        <position position="35"/>
    </location>
</feature>
<dbReference type="InterPro" id="IPR000821">
    <property type="entry name" value="Ala_racemase"/>
</dbReference>
<reference evidence="11 12" key="1">
    <citation type="submission" date="2019-12" db="EMBL/GenBank/DDBJ databases">
        <title>Strain KN286 was isolated from seawater, which was collected from Caroline Seamount in the tropical western Pacific.</title>
        <authorList>
            <person name="Wang Q."/>
        </authorList>
    </citation>
    <scope>NUCLEOTIDE SEQUENCE [LARGE SCALE GENOMIC DNA]</scope>
    <source>
        <strain evidence="11 12">KN286</strain>
    </source>
</reference>
<dbReference type="InterPro" id="IPR009006">
    <property type="entry name" value="Ala_racemase/Decarboxylase_C"/>
</dbReference>
<dbReference type="GO" id="GO:0030170">
    <property type="term" value="F:pyridoxal phosphate binding"/>
    <property type="evidence" value="ECO:0007669"/>
    <property type="project" value="UniProtKB-UniRule"/>
</dbReference>
<comment type="function">
    <text evidence="7">Catalyzes the interconversion of L-alanine and D-alanine. May also act on other amino acids.</text>
</comment>
<dbReference type="PANTHER" id="PTHR30511:SF0">
    <property type="entry name" value="ALANINE RACEMASE, CATABOLIC-RELATED"/>
    <property type="match status" value="1"/>
</dbReference>
<evidence type="ECO:0000256" key="4">
    <source>
        <dbReference type="ARBA" id="ARBA00013089"/>
    </source>
</evidence>
<feature type="binding site" evidence="7 9">
    <location>
        <position position="130"/>
    </location>
    <ligand>
        <name>substrate</name>
    </ligand>
</feature>
<comment type="similarity">
    <text evidence="3 7">Belongs to the alanine racemase family.</text>
</comment>
<dbReference type="Pfam" id="PF00842">
    <property type="entry name" value="Ala_racemase_C"/>
    <property type="match status" value="1"/>
</dbReference>
<dbReference type="GO" id="GO:0030632">
    <property type="term" value="P:D-alanine biosynthetic process"/>
    <property type="evidence" value="ECO:0007669"/>
    <property type="project" value="UniProtKB-UniRule"/>
</dbReference>
<dbReference type="GO" id="GO:0005829">
    <property type="term" value="C:cytosol"/>
    <property type="evidence" value="ECO:0007669"/>
    <property type="project" value="TreeGrafter"/>
</dbReference>
<dbReference type="HAMAP" id="MF_01201">
    <property type="entry name" value="Ala_racemase"/>
    <property type="match status" value="1"/>
</dbReference>
<dbReference type="Proteomes" id="UP000436016">
    <property type="component" value="Unassembled WGS sequence"/>
</dbReference>
<sequence length="351" mass="36958">MARARLTIDLDAIAANWRTLDALSAPEVETAAVVKANAYGLGVDAVAPVLEAAGARSFFVALAEEGVAVRRALGDGPRIFVFSGLMPGDAPLLTANGLVPLLNSLQQLSDFKSEMPGTAFGIQLDSGMNRLGLEPADWKAARDQLDAMPALIMSHLACADAPDHDMNRRQRDCFAEMVQDMSVPCSLAATGGTLLGPDFHHQMVRPGIGLYGGLPFAGAAPVVTLSVPVIQTRTVEAGEAVGYGADWVAEGPRRIATVAAGYADGLMRHLAPGMALYHGATPCPIAGRVSMDLITVDVTGLPDAPDKLDILGPQQTVDDLARAAGTIGYEILTSLGDRYERVYKRRKASEN</sequence>
<feature type="domain" description="Alanine racemase C-terminal" evidence="10">
    <location>
        <begin position="222"/>
        <end position="344"/>
    </location>
</feature>
<dbReference type="SUPFAM" id="SSF51419">
    <property type="entry name" value="PLP-binding barrel"/>
    <property type="match status" value="1"/>
</dbReference>
<dbReference type="InterPro" id="IPR020622">
    <property type="entry name" value="Ala_racemase_pyridoxalP-BS"/>
</dbReference>
<dbReference type="UniPathway" id="UPA00042">
    <property type="reaction ID" value="UER00497"/>
</dbReference>
<feature type="modified residue" description="N6-(pyridoxal phosphate)lysine" evidence="7 8">
    <location>
        <position position="35"/>
    </location>
</feature>
<keyword evidence="5 7" id="KW-0663">Pyridoxal phosphate</keyword>
<gene>
    <name evidence="11" type="primary">alr</name>
    <name evidence="11" type="ORF">GSH16_09355</name>
</gene>
<evidence type="ECO:0000256" key="7">
    <source>
        <dbReference type="HAMAP-Rule" id="MF_01201"/>
    </source>
</evidence>
<comment type="pathway">
    <text evidence="7">Amino-acid biosynthesis; D-alanine biosynthesis; D-alanine from L-alanine: step 1/1.</text>
</comment>
<dbReference type="PANTHER" id="PTHR30511">
    <property type="entry name" value="ALANINE RACEMASE"/>
    <property type="match status" value="1"/>
</dbReference>
<comment type="catalytic activity">
    <reaction evidence="1 7">
        <text>L-alanine = D-alanine</text>
        <dbReference type="Rhea" id="RHEA:20249"/>
        <dbReference type="ChEBI" id="CHEBI:57416"/>
        <dbReference type="ChEBI" id="CHEBI:57972"/>
        <dbReference type="EC" id="5.1.1.1"/>
    </reaction>
</comment>
<feature type="binding site" evidence="7 9">
    <location>
        <position position="291"/>
    </location>
    <ligand>
        <name>substrate</name>
    </ligand>
</feature>
<dbReference type="Gene3D" id="2.40.37.10">
    <property type="entry name" value="Lyase, Ornithine Decarboxylase, Chain A, domain 1"/>
    <property type="match status" value="1"/>
</dbReference>
<keyword evidence="6 7" id="KW-0413">Isomerase</keyword>
<comment type="cofactor">
    <cofactor evidence="2 7 8">
        <name>pyridoxal 5'-phosphate</name>
        <dbReference type="ChEBI" id="CHEBI:597326"/>
    </cofactor>
</comment>
<dbReference type="EC" id="5.1.1.1" evidence="4 7"/>
<evidence type="ECO:0000313" key="11">
    <source>
        <dbReference type="EMBL" id="MXU65656.1"/>
    </source>
</evidence>
<evidence type="ECO:0000256" key="9">
    <source>
        <dbReference type="PIRSR" id="PIRSR600821-52"/>
    </source>
</evidence>
<evidence type="ECO:0000256" key="2">
    <source>
        <dbReference type="ARBA" id="ARBA00001933"/>
    </source>
</evidence>
<dbReference type="AlphaFoldDB" id="A0A6B0TP47"/>
<dbReference type="PROSITE" id="PS00395">
    <property type="entry name" value="ALANINE_RACEMASE"/>
    <property type="match status" value="1"/>
</dbReference>
<evidence type="ECO:0000259" key="10">
    <source>
        <dbReference type="SMART" id="SM01005"/>
    </source>
</evidence>
<evidence type="ECO:0000256" key="5">
    <source>
        <dbReference type="ARBA" id="ARBA00022898"/>
    </source>
</evidence>
<dbReference type="InterPro" id="IPR011079">
    <property type="entry name" value="Ala_racemase_C"/>
</dbReference>
<evidence type="ECO:0000256" key="1">
    <source>
        <dbReference type="ARBA" id="ARBA00000316"/>
    </source>
</evidence>
<dbReference type="EMBL" id="WUWG01000003">
    <property type="protein sequence ID" value="MXU65656.1"/>
    <property type="molecule type" value="Genomic_DNA"/>
</dbReference>
<feature type="active site" description="Proton acceptor; specific for L-alanine" evidence="7">
    <location>
        <position position="243"/>
    </location>
</feature>
<dbReference type="NCBIfam" id="TIGR00492">
    <property type="entry name" value="alr"/>
    <property type="match status" value="1"/>
</dbReference>
<comment type="caution">
    <text evidence="11">The sequence shown here is derived from an EMBL/GenBank/DDBJ whole genome shotgun (WGS) entry which is preliminary data.</text>
</comment>
<dbReference type="Gene3D" id="3.20.20.10">
    <property type="entry name" value="Alanine racemase"/>
    <property type="match status" value="1"/>
</dbReference>
<name>A0A6B0TP47_9RHOB</name>